<gene>
    <name evidence="1" type="ORF">EVAR_55858_1</name>
</gene>
<evidence type="ECO:0000313" key="2">
    <source>
        <dbReference type="Proteomes" id="UP000299102"/>
    </source>
</evidence>
<keyword evidence="2" id="KW-1185">Reference proteome</keyword>
<sequence>MKIEFSFGPREHFTAVECVACFMTPGGKTFSEVPTAGEDLRGFAEKTLNVTTTRSTPIIISGYSLAGRKIEAHVKLQLPLLHFVYCVKVSVAHSHQLPYSLYINPPSIRYPIPITCPVMHW</sequence>
<dbReference type="AlphaFoldDB" id="A0A4C1Z4B6"/>
<protein>
    <submittedName>
        <fullName evidence="1">Uncharacterized protein</fullName>
    </submittedName>
</protein>
<dbReference type="Proteomes" id="UP000299102">
    <property type="component" value="Unassembled WGS sequence"/>
</dbReference>
<name>A0A4C1Z4B6_EUMVA</name>
<reference evidence="1 2" key="1">
    <citation type="journal article" date="2019" name="Commun. Biol.">
        <title>The bagworm genome reveals a unique fibroin gene that provides high tensile strength.</title>
        <authorList>
            <person name="Kono N."/>
            <person name="Nakamura H."/>
            <person name="Ohtoshi R."/>
            <person name="Tomita M."/>
            <person name="Numata K."/>
            <person name="Arakawa K."/>
        </authorList>
    </citation>
    <scope>NUCLEOTIDE SEQUENCE [LARGE SCALE GENOMIC DNA]</scope>
</reference>
<proteinExistence type="predicted"/>
<dbReference type="EMBL" id="BGZK01001567">
    <property type="protein sequence ID" value="GBP82470.1"/>
    <property type="molecule type" value="Genomic_DNA"/>
</dbReference>
<evidence type="ECO:0000313" key="1">
    <source>
        <dbReference type="EMBL" id="GBP82470.1"/>
    </source>
</evidence>
<accession>A0A4C1Z4B6</accession>
<comment type="caution">
    <text evidence="1">The sequence shown here is derived from an EMBL/GenBank/DDBJ whole genome shotgun (WGS) entry which is preliminary data.</text>
</comment>
<organism evidence="1 2">
    <name type="scientific">Eumeta variegata</name>
    <name type="common">Bagworm moth</name>
    <name type="synonym">Eumeta japonica</name>
    <dbReference type="NCBI Taxonomy" id="151549"/>
    <lineage>
        <taxon>Eukaryota</taxon>
        <taxon>Metazoa</taxon>
        <taxon>Ecdysozoa</taxon>
        <taxon>Arthropoda</taxon>
        <taxon>Hexapoda</taxon>
        <taxon>Insecta</taxon>
        <taxon>Pterygota</taxon>
        <taxon>Neoptera</taxon>
        <taxon>Endopterygota</taxon>
        <taxon>Lepidoptera</taxon>
        <taxon>Glossata</taxon>
        <taxon>Ditrysia</taxon>
        <taxon>Tineoidea</taxon>
        <taxon>Psychidae</taxon>
        <taxon>Oiketicinae</taxon>
        <taxon>Eumeta</taxon>
    </lineage>
</organism>